<evidence type="ECO:0000313" key="4">
    <source>
        <dbReference type="EMBL" id="GIG93215.1"/>
    </source>
</evidence>
<organism evidence="4 5">
    <name type="scientific">Plantactinospora endophytica</name>
    <dbReference type="NCBI Taxonomy" id="673535"/>
    <lineage>
        <taxon>Bacteria</taxon>
        <taxon>Bacillati</taxon>
        <taxon>Actinomycetota</taxon>
        <taxon>Actinomycetes</taxon>
        <taxon>Micromonosporales</taxon>
        <taxon>Micromonosporaceae</taxon>
        <taxon>Plantactinospora</taxon>
    </lineage>
</organism>
<name>A0ABQ4EEX7_9ACTN</name>
<proteinExistence type="predicted"/>
<reference evidence="4 5" key="1">
    <citation type="submission" date="2021-01" db="EMBL/GenBank/DDBJ databases">
        <title>Whole genome shotgun sequence of Plantactinospora endophytica NBRC 110450.</title>
        <authorList>
            <person name="Komaki H."/>
            <person name="Tamura T."/>
        </authorList>
    </citation>
    <scope>NUCLEOTIDE SEQUENCE [LARGE SCALE GENOMIC DNA]</scope>
    <source>
        <strain evidence="4 5">NBRC 110450</strain>
    </source>
</reference>
<evidence type="ECO:0000256" key="1">
    <source>
        <dbReference type="ARBA" id="ARBA00022679"/>
    </source>
</evidence>
<feature type="domain" description="4'-phosphopantetheinyl transferase" evidence="2">
    <location>
        <begin position="103"/>
        <end position="186"/>
    </location>
</feature>
<dbReference type="PANTHER" id="PTHR38096:SF1">
    <property type="entry name" value="ENTEROBACTIN SYNTHASE COMPONENT D"/>
    <property type="match status" value="1"/>
</dbReference>
<dbReference type="Pfam" id="PF17837">
    <property type="entry name" value="4PPT_N"/>
    <property type="match status" value="1"/>
</dbReference>
<dbReference type="Proteomes" id="UP000646749">
    <property type="component" value="Unassembled WGS sequence"/>
</dbReference>
<comment type="caution">
    <text evidence="4">The sequence shown here is derived from an EMBL/GenBank/DDBJ whole genome shotgun (WGS) entry which is preliminary data.</text>
</comment>
<protein>
    <submittedName>
        <fullName evidence="4">4'-phosphopantetheinyl transferase</fullName>
    </submittedName>
</protein>
<evidence type="ECO:0000259" key="2">
    <source>
        <dbReference type="Pfam" id="PF01648"/>
    </source>
</evidence>
<dbReference type="SUPFAM" id="SSF56214">
    <property type="entry name" value="4'-phosphopantetheinyl transferase"/>
    <property type="match status" value="1"/>
</dbReference>
<evidence type="ECO:0000313" key="5">
    <source>
        <dbReference type="Proteomes" id="UP000646749"/>
    </source>
</evidence>
<dbReference type="PANTHER" id="PTHR38096">
    <property type="entry name" value="ENTEROBACTIN SYNTHASE COMPONENT D"/>
    <property type="match status" value="1"/>
</dbReference>
<dbReference type="GO" id="GO:0016740">
    <property type="term" value="F:transferase activity"/>
    <property type="evidence" value="ECO:0007669"/>
    <property type="project" value="UniProtKB-KW"/>
</dbReference>
<dbReference type="InterPro" id="IPR008278">
    <property type="entry name" value="4-PPantetheinyl_Trfase_dom"/>
</dbReference>
<accession>A0ABQ4EEX7</accession>
<keyword evidence="5" id="KW-1185">Reference proteome</keyword>
<dbReference type="Gene3D" id="3.90.470.20">
    <property type="entry name" value="4'-phosphopantetheinyl transferase domain"/>
    <property type="match status" value="1"/>
</dbReference>
<dbReference type="PRINTS" id="PR01399">
    <property type="entry name" value="ENTSNTHTASED"/>
</dbReference>
<gene>
    <name evidence="4" type="ORF">Pen02_81510</name>
</gene>
<keyword evidence="1 4" id="KW-0808">Transferase</keyword>
<dbReference type="EMBL" id="BONW01000053">
    <property type="protein sequence ID" value="GIG93215.1"/>
    <property type="molecule type" value="Genomic_DNA"/>
</dbReference>
<dbReference type="Pfam" id="PF01648">
    <property type="entry name" value="ACPS"/>
    <property type="match status" value="1"/>
</dbReference>
<evidence type="ECO:0000259" key="3">
    <source>
        <dbReference type="Pfam" id="PF17837"/>
    </source>
</evidence>
<feature type="domain" description="4'-phosphopantetheinyl transferase N-terminal" evidence="3">
    <location>
        <begin position="29"/>
        <end position="96"/>
    </location>
</feature>
<dbReference type="RefSeq" id="WP_275413673.1">
    <property type="nucleotide sequence ID" value="NZ_BONW01000053.1"/>
</dbReference>
<sequence>MALIGSVVPEFVARAEEFGDVGAATLFPAEEAYVADAVDRRRREFATVRHCARRALATLGMPPVAIPRGPSGAPSWPDGLVGSMTHCDGYRAAVLAYRRDVAAIGIDAEPHDRLPDGVLDVVSRPAERTGLRDLGDTHPGVHWDRLLFSAKESVYKAWSPLTGRWLDFDEVEVVFDPAGTFEAYLLVPGPTVAGRPVAAFSGRFVVAAGLIATAVLVPGA</sequence>
<dbReference type="InterPro" id="IPR003542">
    <property type="entry name" value="Enbac_synth_compD-like"/>
</dbReference>
<dbReference type="InterPro" id="IPR037143">
    <property type="entry name" value="4-PPantetheinyl_Trfase_dom_sf"/>
</dbReference>
<dbReference type="InterPro" id="IPR041354">
    <property type="entry name" value="4PPT_N"/>
</dbReference>